<dbReference type="InterPro" id="IPR006461">
    <property type="entry name" value="PLAC_motif_containing"/>
</dbReference>
<dbReference type="Pfam" id="PF04749">
    <property type="entry name" value="PLAC8"/>
    <property type="match status" value="1"/>
</dbReference>
<proteinExistence type="predicted"/>
<evidence type="ECO:0008006" key="4">
    <source>
        <dbReference type="Google" id="ProtNLM"/>
    </source>
</evidence>
<keyword evidence="3" id="KW-1185">Reference proteome</keyword>
<organism evidence="2 3">
    <name type="scientific">Cryphonectria parasitica (strain ATCC 38755 / EP155)</name>
    <dbReference type="NCBI Taxonomy" id="660469"/>
    <lineage>
        <taxon>Eukaryota</taxon>
        <taxon>Fungi</taxon>
        <taxon>Dikarya</taxon>
        <taxon>Ascomycota</taxon>
        <taxon>Pezizomycotina</taxon>
        <taxon>Sordariomycetes</taxon>
        <taxon>Sordariomycetidae</taxon>
        <taxon>Diaporthales</taxon>
        <taxon>Cryphonectriaceae</taxon>
        <taxon>Cryphonectria-Endothia species complex</taxon>
        <taxon>Cryphonectria</taxon>
    </lineage>
</organism>
<evidence type="ECO:0000256" key="1">
    <source>
        <dbReference type="SAM" id="MobiDB-lite"/>
    </source>
</evidence>
<dbReference type="GeneID" id="63836468"/>
<reference evidence="2" key="1">
    <citation type="journal article" date="2020" name="Phytopathology">
        <title>Genome sequence of the chestnut blight fungus Cryphonectria parasitica EP155: A fundamental resource for an archetypical invasive plant pathogen.</title>
        <authorList>
            <person name="Crouch J.A."/>
            <person name="Dawe A."/>
            <person name="Aerts A."/>
            <person name="Barry K."/>
            <person name="Churchill A.C.L."/>
            <person name="Grimwood J."/>
            <person name="Hillman B."/>
            <person name="Milgroom M.G."/>
            <person name="Pangilinan J."/>
            <person name="Smith M."/>
            <person name="Salamov A."/>
            <person name="Schmutz J."/>
            <person name="Yadav J."/>
            <person name="Grigoriev I.V."/>
            <person name="Nuss D."/>
        </authorList>
    </citation>
    <scope>NUCLEOTIDE SEQUENCE</scope>
    <source>
        <strain evidence="2">EP155</strain>
    </source>
</reference>
<comment type="caution">
    <text evidence="2">The sequence shown here is derived from an EMBL/GenBank/DDBJ whole genome shotgun (WGS) entry which is preliminary data.</text>
</comment>
<dbReference type="PANTHER" id="PTHR15907">
    <property type="entry name" value="DUF614 FAMILY PROTEIN-RELATED"/>
    <property type="match status" value="1"/>
</dbReference>
<dbReference type="RefSeq" id="XP_040780703.1">
    <property type="nucleotide sequence ID" value="XM_040919339.1"/>
</dbReference>
<dbReference type="OrthoDB" id="1045822at2759"/>
<accession>A0A9P5CTJ7</accession>
<protein>
    <recommendedName>
        <fullName evidence="4">PLAC8-domain-containing protein</fullName>
    </recommendedName>
</protein>
<evidence type="ECO:0000313" key="2">
    <source>
        <dbReference type="EMBL" id="KAF3769742.1"/>
    </source>
</evidence>
<evidence type="ECO:0000313" key="3">
    <source>
        <dbReference type="Proteomes" id="UP000803844"/>
    </source>
</evidence>
<name>A0A9P5CTJ7_CRYP1</name>
<dbReference type="AlphaFoldDB" id="A0A9P5CTJ7"/>
<sequence length="213" mass="23507">MSYQEPYQQPYQVPVQAPYQDPHHMSSSPPLPAHGPIDQREAQEAGPPGGGGPLQTMHHTGSALADEDVSEWHASYCGFCSPAGLCFKTCCCPCLTFGKTHHRLKSGANMQNYERCNTSCLLYCGAGCFGVHWIPIMMQRSEVRDKYNLDGNSVEDLCSACCCPLCDLVQQEKEAAYRESLGRGRIQPVTQQYQSEGVMAQPQPAYSPPMQQK</sequence>
<dbReference type="NCBIfam" id="TIGR01571">
    <property type="entry name" value="A_thal_Cys_rich"/>
    <property type="match status" value="1"/>
</dbReference>
<dbReference type="Proteomes" id="UP000803844">
    <property type="component" value="Unassembled WGS sequence"/>
</dbReference>
<feature type="region of interest" description="Disordered" evidence="1">
    <location>
        <begin position="192"/>
        <end position="213"/>
    </location>
</feature>
<feature type="region of interest" description="Disordered" evidence="1">
    <location>
        <begin position="17"/>
        <end position="62"/>
    </location>
</feature>
<gene>
    <name evidence="2" type="ORF">M406DRAFT_320048</name>
</gene>
<dbReference type="EMBL" id="MU032344">
    <property type="protein sequence ID" value="KAF3769742.1"/>
    <property type="molecule type" value="Genomic_DNA"/>
</dbReference>